<dbReference type="SMART" id="SM00909">
    <property type="entry name" value="Germane"/>
    <property type="match status" value="1"/>
</dbReference>
<keyword evidence="1" id="KW-0812">Transmembrane</keyword>
<accession>A0A0B5BEH7</accession>
<proteinExistence type="predicted"/>
<sequence length="195" mass="21101">MKRTKPRKWSRLIVVAFLVAATVLGLLIFQKYRTSRELPVAQSEPKPSGTFRVTLFFATPDAEGLAREGRELDACEEMADCVEEVVDELVNGPVGELQPTLPPSAVVRGVRIVGETAVIDFGKELVAGLPGGSSAELAAVYSVVDTVCLNFPAIKGVKFLVEGKDAETLAGHVDLRRPIPPDYTLEKTDEKVVKP</sequence>
<dbReference type="KEGG" id="gpi:GPICK_02880"/>
<dbReference type="HOGENOM" id="CLU_080926_4_1_7"/>
<reference evidence="3 4" key="1">
    <citation type="journal article" date="2015" name="Genome Announc.">
        <title>Complete Genome of Geobacter pickeringii G13T, a Metal-Reducing Isolate from Sedimentary Kaolin Deposits.</title>
        <authorList>
            <person name="Badalamenti J.P."/>
            <person name="Bond D.R."/>
        </authorList>
    </citation>
    <scope>NUCLEOTIDE SEQUENCE [LARGE SCALE GENOMIC DNA]</scope>
    <source>
        <strain evidence="3 4">G13</strain>
    </source>
</reference>
<name>A0A0B5BEH7_9BACT</name>
<dbReference type="EMBL" id="CP009788">
    <property type="protein sequence ID" value="AJE02466.1"/>
    <property type="molecule type" value="Genomic_DNA"/>
</dbReference>
<evidence type="ECO:0000256" key="1">
    <source>
        <dbReference type="SAM" id="Phobius"/>
    </source>
</evidence>
<evidence type="ECO:0000313" key="4">
    <source>
        <dbReference type="Proteomes" id="UP000057609"/>
    </source>
</evidence>
<dbReference type="RefSeq" id="WP_039740360.1">
    <property type="nucleotide sequence ID" value="NZ_CP009788.1"/>
</dbReference>
<gene>
    <name evidence="3" type="ORF">GPICK_02880</name>
</gene>
<feature type="domain" description="GerMN" evidence="2">
    <location>
        <begin position="82"/>
        <end position="170"/>
    </location>
</feature>
<evidence type="ECO:0000313" key="3">
    <source>
        <dbReference type="EMBL" id="AJE02466.1"/>
    </source>
</evidence>
<protein>
    <submittedName>
        <fullName evidence="3">Sporulation protein</fullName>
    </submittedName>
</protein>
<keyword evidence="1" id="KW-1133">Transmembrane helix</keyword>
<dbReference type="OrthoDB" id="9809406at2"/>
<dbReference type="STRING" id="345632.GPICK_02880"/>
<dbReference type="InterPro" id="IPR019606">
    <property type="entry name" value="GerMN"/>
</dbReference>
<evidence type="ECO:0000259" key="2">
    <source>
        <dbReference type="SMART" id="SM00909"/>
    </source>
</evidence>
<dbReference type="AlphaFoldDB" id="A0A0B5BEH7"/>
<keyword evidence="1" id="KW-0472">Membrane</keyword>
<dbReference type="Pfam" id="PF10646">
    <property type="entry name" value="Germane"/>
    <property type="match status" value="1"/>
</dbReference>
<dbReference type="Proteomes" id="UP000057609">
    <property type="component" value="Chromosome"/>
</dbReference>
<keyword evidence="4" id="KW-1185">Reference proteome</keyword>
<feature type="transmembrane region" description="Helical" evidence="1">
    <location>
        <begin position="12"/>
        <end position="29"/>
    </location>
</feature>
<organism evidence="3 4">
    <name type="scientific">Geobacter pickeringii</name>
    <dbReference type="NCBI Taxonomy" id="345632"/>
    <lineage>
        <taxon>Bacteria</taxon>
        <taxon>Pseudomonadati</taxon>
        <taxon>Thermodesulfobacteriota</taxon>
        <taxon>Desulfuromonadia</taxon>
        <taxon>Geobacterales</taxon>
        <taxon>Geobacteraceae</taxon>
        <taxon>Geobacter</taxon>
    </lineage>
</organism>